<comment type="caution">
    <text evidence="1">The sequence shown here is derived from an EMBL/GenBank/DDBJ whole genome shotgun (WGS) entry which is preliminary data.</text>
</comment>
<evidence type="ECO:0008006" key="3">
    <source>
        <dbReference type="Google" id="ProtNLM"/>
    </source>
</evidence>
<gene>
    <name evidence="1" type="ORF">BRYFOR_05429</name>
</gene>
<keyword evidence="2" id="KW-1185">Reference proteome</keyword>
<reference evidence="1" key="1">
    <citation type="submission" date="2009-07" db="EMBL/GenBank/DDBJ databases">
        <authorList>
            <person name="Weinstock G."/>
            <person name="Sodergren E."/>
            <person name="Clifton S."/>
            <person name="Fulton L."/>
            <person name="Fulton B."/>
            <person name="Courtney L."/>
            <person name="Fronick C."/>
            <person name="Harrison M."/>
            <person name="Strong C."/>
            <person name="Farmer C."/>
            <person name="Delahaunty K."/>
            <person name="Markovic C."/>
            <person name="Hall O."/>
            <person name="Minx P."/>
            <person name="Tomlinson C."/>
            <person name="Mitreva M."/>
            <person name="Nelson J."/>
            <person name="Hou S."/>
            <person name="Wollam A."/>
            <person name="Pepin K.H."/>
            <person name="Johnson M."/>
            <person name="Bhonagiri V."/>
            <person name="Nash W.E."/>
            <person name="Warren W."/>
            <person name="Chinwalla A."/>
            <person name="Mardis E.R."/>
            <person name="Wilson R.K."/>
        </authorList>
    </citation>
    <scope>NUCLEOTIDE SEQUENCE [LARGE SCALE GENOMIC DNA]</scope>
    <source>
        <strain evidence="1">DSM 14469</strain>
    </source>
</reference>
<name>C6L9Y7_9FIRM</name>
<dbReference type="Proteomes" id="UP000005561">
    <property type="component" value="Unassembled WGS sequence"/>
</dbReference>
<evidence type="ECO:0000313" key="2">
    <source>
        <dbReference type="Proteomes" id="UP000005561"/>
    </source>
</evidence>
<accession>C6L9Y7</accession>
<evidence type="ECO:0000313" key="1">
    <source>
        <dbReference type="EMBL" id="EET62394.1"/>
    </source>
</evidence>
<protein>
    <recommendedName>
        <fullName evidence="3">DNA (cytosine-5-)-methyltransferase</fullName>
    </recommendedName>
</protein>
<dbReference type="EMBL" id="ACCL02000002">
    <property type="protein sequence ID" value="EET62394.1"/>
    <property type="molecule type" value="Genomic_DNA"/>
</dbReference>
<sequence>MDHDYTGKRIPVSQQVAKIGNSVVPVMAQKLVEVNCPYLKSRTRMENPCMDYSEPQNRFA</sequence>
<dbReference type="AlphaFoldDB" id="C6L9Y7"/>
<organism evidence="1 2">
    <name type="scientific">Marvinbryantia formatexigens DSM 14469</name>
    <dbReference type="NCBI Taxonomy" id="478749"/>
    <lineage>
        <taxon>Bacteria</taxon>
        <taxon>Bacillati</taxon>
        <taxon>Bacillota</taxon>
        <taxon>Clostridia</taxon>
        <taxon>Lachnospirales</taxon>
        <taxon>Lachnospiraceae</taxon>
        <taxon>Marvinbryantia</taxon>
    </lineage>
</organism>
<proteinExistence type="predicted"/>